<proteinExistence type="inferred from homology"/>
<sequence length="146" mass="16298">MTSLSKSEKNKVNKEENRLRESDLFSANKYVEDFYNGIRKLPSNQQILIASTSGWILGVFTMKIGRALAVVLGGGLILLQYAREKGYVTINPDTSEKEKEVRNTHPSDETIGFLSQWFDNLIKFASRSSSMTSGFLGGFFIGLASF</sequence>
<evidence type="ECO:0000256" key="4">
    <source>
        <dbReference type="ARBA" id="ARBA00022989"/>
    </source>
</evidence>
<dbReference type="Pfam" id="PF04930">
    <property type="entry name" value="FUN14"/>
    <property type="match status" value="1"/>
</dbReference>
<gene>
    <name evidence="7" type="primary">LOC115880837</name>
</gene>
<dbReference type="GeneID" id="115880837"/>
<protein>
    <submittedName>
        <fullName evidence="7">FUN14 domain-containing protein 1-like</fullName>
    </submittedName>
</protein>
<evidence type="ECO:0000313" key="7">
    <source>
        <dbReference type="RefSeq" id="XP_030754006.1"/>
    </source>
</evidence>
<dbReference type="Proteomes" id="UP000504635">
    <property type="component" value="Unplaced"/>
</dbReference>
<evidence type="ECO:0000313" key="6">
    <source>
        <dbReference type="Proteomes" id="UP000504635"/>
    </source>
</evidence>
<comment type="similarity">
    <text evidence="2">Belongs to the FUN14 family.</text>
</comment>
<evidence type="ECO:0000256" key="5">
    <source>
        <dbReference type="ARBA" id="ARBA00023136"/>
    </source>
</evidence>
<dbReference type="PANTHER" id="PTHR21346:SF0">
    <property type="entry name" value="RE45833P"/>
    <property type="match status" value="1"/>
</dbReference>
<dbReference type="InterPro" id="IPR007014">
    <property type="entry name" value="FUN14"/>
</dbReference>
<reference evidence="7" key="1">
    <citation type="submission" date="2025-08" db="UniProtKB">
        <authorList>
            <consortium name="RefSeq"/>
        </authorList>
    </citation>
    <scope>IDENTIFICATION</scope>
    <source>
        <tissue evidence="7">Gonads</tissue>
    </source>
</reference>
<accession>A0A6J2XSJ8</accession>
<dbReference type="InParanoid" id="A0A6J2XSJ8"/>
<keyword evidence="3" id="KW-0812">Transmembrane</keyword>
<keyword evidence="6" id="KW-1185">Reference proteome</keyword>
<keyword evidence="5" id="KW-0472">Membrane</keyword>
<evidence type="ECO:0000256" key="2">
    <source>
        <dbReference type="ARBA" id="ARBA00009160"/>
    </source>
</evidence>
<dbReference type="AlphaFoldDB" id="A0A6J2XSJ8"/>
<organism evidence="6 7">
    <name type="scientific">Sitophilus oryzae</name>
    <name type="common">Rice weevil</name>
    <name type="synonym">Curculio oryzae</name>
    <dbReference type="NCBI Taxonomy" id="7048"/>
    <lineage>
        <taxon>Eukaryota</taxon>
        <taxon>Metazoa</taxon>
        <taxon>Ecdysozoa</taxon>
        <taxon>Arthropoda</taxon>
        <taxon>Hexapoda</taxon>
        <taxon>Insecta</taxon>
        <taxon>Pterygota</taxon>
        <taxon>Neoptera</taxon>
        <taxon>Endopterygota</taxon>
        <taxon>Coleoptera</taxon>
        <taxon>Polyphaga</taxon>
        <taxon>Cucujiformia</taxon>
        <taxon>Curculionidae</taxon>
        <taxon>Dryophthorinae</taxon>
        <taxon>Sitophilus</taxon>
    </lineage>
</organism>
<dbReference type="GO" id="GO:0005741">
    <property type="term" value="C:mitochondrial outer membrane"/>
    <property type="evidence" value="ECO:0007669"/>
    <property type="project" value="UniProtKB-SubCell"/>
</dbReference>
<evidence type="ECO:0000256" key="3">
    <source>
        <dbReference type="ARBA" id="ARBA00022692"/>
    </source>
</evidence>
<dbReference type="OrthoDB" id="163794at2759"/>
<dbReference type="KEGG" id="soy:115880837"/>
<evidence type="ECO:0000256" key="1">
    <source>
        <dbReference type="ARBA" id="ARBA00004374"/>
    </source>
</evidence>
<dbReference type="RefSeq" id="XP_030754006.1">
    <property type="nucleotide sequence ID" value="XM_030898146.1"/>
</dbReference>
<keyword evidence="4" id="KW-1133">Transmembrane helix</keyword>
<name>A0A6J2XSJ8_SITOR</name>
<dbReference type="GO" id="GO:0000422">
    <property type="term" value="P:autophagy of mitochondrion"/>
    <property type="evidence" value="ECO:0007669"/>
    <property type="project" value="TreeGrafter"/>
</dbReference>
<comment type="subcellular location">
    <subcellularLocation>
        <location evidence="1">Mitochondrion outer membrane</location>
        <topology evidence="1">Multi-pass membrane protein</topology>
    </subcellularLocation>
</comment>
<dbReference type="PANTHER" id="PTHR21346">
    <property type="entry name" value="FUN14 DOMAIN CONTAINING"/>
    <property type="match status" value="1"/>
</dbReference>